<accession>A0ABS9YXJ6</accession>
<dbReference type="EMBL" id="JAIVFL010000001">
    <property type="protein sequence ID" value="MCI4675935.1"/>
    <property type="molecule type" value="Genomic_DNA"/>
</dbReference>
<comment type="caution">
    <text evidence="1">The sequence shown here is derived from an EMBL/GenBank/DDBJ whole genome shotgun (WGS) entry which is preliminary data.</text>
</comment>
<gene>
    <name evidence="1" type="ORF">K9U37_14065</name>
</gene>
<dbReference type="Proteomes" id="UP001139068">
    <property type="component" value="Unassembled WGS sequence"/>
</dbReference>
<reference evidence="1" key="1">
    <citation type="journal article" date="2022" name="ISME J.">
        <title>Identification of active gaseous-alkane degraders at natural gas seeps.</title>
        <authorList>
            <person name="Farhan Ul Haque M."/>
            <person name="Hernandez M."/>
            <person name="Crombie A.T."/>
            <person name="Murrell J.C."/>
        </authorList>
    </citation>
    <scope>NUCLEOTIDE SEQUENCE</scope>
    <source>
        <strain evidence="1">ANDR5</strain>
    </source>
</reference>
<keyword evidence="2" id="KW-1185">Reference proteome</keyword>
<protein>
    <submittedName>
        <fullName evidence="1">Uncharacterized protein</fullName>
    </submittedName>
</protein>
<name>A0ABS9YXJ6_9MYCO</name>
<evidence type="ECO:0000313" key="2">
    <source>
        <dbReference type="Proteomes" id="UP001139068"/>
    </source>
</evidence>
<sequence>MIAVFERGLSSAVGVRDNVQRVKMAIGFANHEPDQVFSLVNQNWISIMGERGVGDLGSVEPNTTAKLDKLGITTVAQLAGEDRGRPIGEFVPYLGNWFNLPSRGGGDINISNNCRTALPIPTRRKPPLRQHCRNTIRPGPSTAESPTSLHPIMLHDTTIRRATVP</sequence>
<evidence type="ECO:0000313" key="1">
    <source>
        <dbReference type="EMBL" id="MCI4675935.1"/>
    </source>
</evidence>
<dbReference type="InterPro" id="IPR043502">
    <property type="entry name" value="DNA/RNA_pol_sf"/>
</dbReference>
<dbReference type="Gene3D" id="1.10.150.20">
    <property type="entry name" value="5' to 3' exonuclease, C-terminal subdomain"/>
    <property type="match status" value="1"/>
</dbReference>
<proteinExistence type="predicted"/>
<organism evidence="1 2">
    <name type="scientific">Candidatus Mycolicibacterium alkanivorans</name>
    <dbReference type="NCBI Taxonomy" id="2954114"/>
    <lineage>
        <taxon>Bacteria</taxon>
        <taxon>Bacillati</taxon>
        <taxon>Actinomycetota</taxon>
        <taxon>Actinomycetes</taxon>
        <taxon>Mycobacteriales</taxon>
        <taxon>Mycobacteriaceae</taxon>
        <taxon>Mycolicibacterium</taxon>
    </lineage>
</organism>
<dbReference type="SUPFAM" id="SSF56672">
    <property type="entry name" value="DNA/RNA polymerases"/>
    <property type="match status" value="1"/>
</dbReference>